<dbReference type="CDD" id="cd02619">
    <property type="entry name" value="Peptidase_C1"/>
    <property type="match status" value="1"/>
</dbReference>
<organism evidence="3 4">
    <name type="scientific">Amphimedon queenslandica</name>
    <name type="common">Sponge</name>
    <dbReference type="NCBI Taxonomy" id="400682"/>
    <lineage>
        <taxon>Eukaryota</taxon>
        <taxon>Metazoa</taxon>
        <taxon>Porifera</taxon>
        <taxon>Demospongiae</taxon>
        <taxon>Heteroscleromorpha</taxon>
        <taxon>Haplosclerida</taxon>
        <taxon>Niphatidae</taxon>
        <taxon>Amphimedon</taxon>
    </lineage>
</organism>
<dbReference type="KEGG" id="aqu:105316230"/>
<evidence type="ECO:0000256" key="1">
    <source>
        <dbReference type="ARBA" id="ARBA00008455"/>
    </source>
</evidence>
<dbReference type="RefSeq" id="XP_011409353.1">
    <property type="nucleotide sequence ID" value="XM_011411051.1"/>
</dbReference>
<dbReference type="AlphaFoldDB" id="A0AAN0IT53"/>
<dbReference type="InterPro" id="IPR038765">
    <property type="entry name" value="Papain-like_cys_pep_sf"/>
</dbReference>
<reference evidence="4" key="1">
    <citation type="journal article" date="2010" name="Nature">
        <title>The Amphimedon queenslandica genome and the evolution of animal complexity.</title>
        <authorList>
            <person name="Srivastava M."/>
            <person name="Simakov O."/>
            <person name="Chapman J."/>
            <person name="Fahey B."/>
            <person name="Gauthier M.E."/>
            <person name="Mitros T."/>
            <person name="Richards G.S."/>
            <person name="Conaco C."/>
            <person name="Dacre M."/>
            <person name="Hellsten U."/>
            <person name="Larroux C."/>
            <person name="Putnam N.H."/>
            <person name="Stanke M."/>
            <person name="Adamska M."/>
            <person name="Darling A."/>
            <person name="Degnan S.M."/>
            <person name="Oakley T.H."/>
            <person name="Plachetzki D.C."/>
            <person name="Zhai Y."/>
            <person name="Adamski M."/>
            <person name="Calcino A."/>
            <person name="Cummins S.F."/>
            <person name="Goodstein D.M."/>
            <person name="Harris C."/>
            <person name="Jackson D.J."/>
            <person name="Leys S.P."/>
            <person name="Shu S."/>
            <person name="Woodcroft B.J."/>
            <person name="Vervoort M."/>
            <person name="Kosik K.S."/>
            <person name="Manning G."/>
            <person name="Degnan B.M."/>
            <person name="Rokhsar D.S."/>
        </authorList>
    </citation>
    <scope>NUCLEOTIDE SEQUENCE [LARGE SCALE GENOMIC DNA]</scope>
</reference>
<keyword evidence="4" id="KW-1185">Reference proteome</keyword>
<accession>A0AAN0IT53</accession>
<dbReference type="GO" id="GO:0008234">
    <property type="term" value="F:cysteine-type peptidase activity"/>
    <property type="evidence" value="ECO:0007669"/>
    <property type="project" value="InterPro"/>
</dbReference>
<dbReference type="GeneID" id="105316230"/>
<dbReference type="InterPro" id="IPR000668">
    <property type="entry name" value="Peptidase_C1A_C"/>
</dbReference>
<reference evidence="3" key="2">
    <citation type="submission" date="2024-06" db="UniProtKB">
        <authorList>
            <consortium name="EnsemblMetazoa"/>
        </authorList>
    </citation>
    <scope>IDENTIFICATION</scope>
</reference>
<protein>
    <recommendedName>
        <fullName evidence="2">Peptidase C1A papain C-terminal domain-containing protein</fullName>
    </recommendedName>
</protein>
<evidence type="ECO:0000313" key="4">
    <source>
        <dbReference type="Proteomes" id="UP000007879"/>
    </source>
</evidence>
<dbReference type="EnsemblMetazoa" id="XM_011411051.1">
    <property type="protein sequence ID" value="XP_011409353.1"/>
    <property type="gene ID" value="LOC105316230"/>
</dbReference>
<evidence type="ECO:0000313" key="3">
    <source>
        <dbReference type="EnsemblMetazoa" id="XP_011409353.1"/>
    </source>
</evidence>
<dbReference type="PANTHER" id="PTHR12411">
    <property type="entry name" value="CYSTEINE PROTEASE FAMILY C1-RELATED"/>
    <property type="match status" value="1"/>
</dbReference>
<name>A0AAN0IT53_AMPQE</name>
<evidence type="ECO:0000259" key="2">
    <source>
        <dbReference type="Pfam" id="PF00112"/>
    </source>
</evidence>
<feature type="domain" description="Peptidase C1A papain C-terminal" evidence="2">
    <location>
        <begin position="2"/>
        <end position="129"/>
    </location>
</feature>
<proteinExistence type="inferred from homology"/>
<sequence>MKRKGVCPESNWPYITRHFHEEPSDSCYVAAEGNWVCEYESLDQDRDQLRACLIDECPFVFAFKVCDSFMDMDRRNECIMQMPNEEEQGTGSCVNHTVVAVGYNDGCRCFKVLNSWGSDWGDKGYFYMPYEFIEDPSLCYDFWKISFACQRGAPHPDKNSSRRSNQGASGFVSINIRWDTQRQAVDLYTDNKNY</sequence>
<dbReference type="Gene3D" id="3.90.70.10">
    <property type="entry name" value="Cysteine proteinases"/>
    <property type="match status" value="1"/>
</dbReference>
<dbReference type="GO" id="GO:0006508">
    <property type="term" value="P:proteolysis"/>
    <property type="evidence" value="ECO:0007669"/>
    <property type="project" value="InterPro"/>
</dbReference>
<dbReference type="Pfam" id="PF00112">
    <property type="entry name" value="Peptidase_C1"/>
    <property type="match status" value="1"/>
</dbReference>
<dbReference type="Proteomes" id="UP000007879">
    <property type="component" value="Unassembled WGS sequence"/>
</dbReference>
<comment type="similarity">
    <text evidence="1">Belongs to the peptidase C1 family.</text>
</comment>
<dbReference type="SUPFAM" id="SSF54001">
    <property type="entry name" value="Cysteine proteinases"/>
    <property type="match status" value="1"/>
</dbReference>
<dbReference type="InterPro" id="IPR013128">
    <property type="entry name" value="Peptidase_C1A"/>
</dbReference>